<accession>A0A9P3BX09</accession>
<evidence type="ECO:0000256" key="2">
    <source>
        <dbReference type="ARBA" id="ARBA00023008"/>
    </source>
</evidence>
<comment type="caution">
    <text evidence="3">The sequence shown here is derived from an EMBL/GenBank/DDBJ whole genome shotgun (WGS) entry which is preliminary data.</text>
</comment>
<keyword evidence="4" id="KW-1185">Reference proteome</keyword>
<dbReference type="GeneID" id="66935897"/>
<dbReference type="RefSeq" id="XP_043127026.1">
    <property type="nucleotide sequence ID" value="XM_043271091.1"/>
</dbReference>
<dbReference type="InterPro" id="IPR052282">
    <property type="entry name" value="Starch-active_LPMO"/>
</dbReference>
<evidence type="ECO:0000313" key="4">
    <source>
        <dbReference type="Proteomes" id="UP000710440"/>
    </source>
</evidence>
<comment type="cofactor">
    <cofactor evidence="1">
        <name>Cu(2+)</name>
        <dbReference type="ChEBI" id="CHEBI:29036"/>
    </cofactor>
</comment>
<evidence type="ECO:0000256" key="1">
    <source>
        <dbReference type="ARBA" id="ARBA00001973"/>
    </source>
</evidence>
<evidence type="ECO:0000313" key="3">
    <source>
        <dbReference type="EMBL" id="GIK03840.1"/>
    </source>
</evidence>
<dbReference type="PANTHER" id="PTHR36575:SF2">
    <property type="entry name" value="CHITIN-BINDING TYPE-4 DOMAIN-CONTAINING PROTEIN-RELATED"/>
    <property type="match status" value="1"/>
</dbReference>
<organism evidence="3 4">
    <name type="scientific">Aspergillus viridinutans</name>
    <dbReference type="NCBI Taxonomy" id="75553"/>
    <lineage>
        <taxon>Eukaryota</taxon>
        <taxon>Fungi</taxon>
        <taxon>Dikarya</taxon>
        <taxon>Ascomycota</taxon>
        <taxon>Pezizomycotina</taxon>
        <taxon>Eurotiomycetes</taxon>
        <taxon>Eurotiomycetidae</taxon>
        <taxon>Eurotiales</taxon>
        <taxon>Aspergillaceae</taxon>
        <taxon>Aspergillus</taxon>
        <taxon>Aspergillus subgen. Fumigati</taxon>
    </lineage>
</organism>
<sequence length="111" mass="11913">MKTFTCVAGHGYLYIPSSCTRLGNEAGVDSCPECAILEPLSSWPNLGSAPVSRSGPCGYNARDSIDYNQPTSNWGTGPVASYTAGHETEVHWCVDHNGDHGGMFSYHICQD</sequence>
<name>A0A9P3BX09_ASPVI</name>
<dbReference type="AlphaFoldDB" id="A0A9P3BX09"/>
<reference evidence="3 4" key="1">
    <citation type="submission" date="2021-02" db="EMBL/GenBank/DDBJ databases">
        <title>Pan-genome distribution and transcriptional activeness of fungal secondary metabolism genes in Aspergillus section Fumigati.</title>
        <authorList>
            <person name="Takahashi H."/>
            <person name="Umemura M."/>
            <person name="Ninomiya A."/>
            <person name="Kusuya Y."/>
            <person name="Urayama S."/>
            <person name="Shimizu M."/>
            <person name="Watanabe A."/>
            <person name="Kamei K."/>
            <person name="Yaguchi T."/>
            <person name="Hagiwara D."/>
        </authorList>
    </citation>
    <scope>NUCLEOTIDE SEQUENCE [LARGE SCALE GENOMIC DNA]</scope>
    <source>
        <strain evidence="3 4">IFM 47045</strain>
    </source>
</reference>
<keyword evidence="2" id="KW-0186">Copper</keyword>
<protein>
    <recommendedName>
        <fullName evidence="5">Chitin-binding type-4 domain-containing protein</fullName>
    </recommendedName>
</protein>
<dbReference type="EMBL" id="BOPL01000006">
    <property type="protein sequence ID" value="GIK03840.1"/>
    <property type="molecule type" value="Genomic_DNA"/>
</dbReference>
<gene>
    <name evidence="3" type="ORF">Aspvir_007915</name>
</gene>
<dbReference type="PANTHER" id="PTHR36575">
    <property type="entry name" value="BINDING PROTEIN, PUTATIVE (AFU_ORTHOLOGUE AFUA_1G14430)-RELATED"/>
    <property type="match status" value="1"/>
</dbReference>
<dbReference type="Proteomes" id="UP000710440">
    <property type="component" value="Unassembled WGS sequence"/>
</dbReference>
<evidence type="ECO:0008006" key="5">
    <source>
        <dbReference type="Google" id="ProtNLM"/>
    </source>
</evidence>
<proteinExistence type="predicted"/>
<dbReference type="OrthoDB" id="550577at2759"/>